<evidence type="ECO:0000313" key="1">
    <source>
        <dbReference type="EMBL" id="DAF61062.1"/>
    </source>
</evidence>
<dbReference type="EMBL" id="BK032802">
    <property type="protein sequence ID" value="DAF61062.1"/>
    <property type="molecule type" value="Genomic_DNA"/>
</dbReference>
<protein>
    <submittedName>
        <fullName evidence="1">Uncharacterized protein</fullName>
    </submittedName>
</protein>
<name>A0A8S5TCS4_9VIRU</name>
<proteinExistence type="predicted"/>
<sequence>MILTTSSCHYVLGKVAGVVAFPFFCCVGW</sequence>
<reference evidence="1" key="1">
    <citation type="journal article" date="2021" name="Proc. Natl. Acad. Sci. U.S.A.">
        <title>A Catalog of Tens of Thousands of Viruses from Human Metagenomes Reveals Hidden Associations with Chronic Diseases.</title>
        <authorList>
            <person name="Tisza M.J."/>
            <person name="Buck C.B."/>
        </authorList>
    </citation>
    <scope>NUCLEOTIDE SEQUENCE</scope>
    <source>
        <strain evidence="1">Ctesc4</strain>
    </source>
</reference>
<accession>A0A8S5TCS4</accession>
<organism evidence="1">
    <name type="scientific">Phage sp. ctesc4</name>
    <dbReference type="NCBI Taxonomy" id="2828008"/>
    <lineage>
        <taxon>Viruses</taxon>
    </lineage>
</organism>